<feature type="region of interest" description="Disordered" evidence="3">
    <location>
        <begin position="1079"/>
        <end position="1098"/>
    </location>
</feature>
<gene>
    <name evidence="5" type="ORF">CAPTEDRAFT_219639</name>
</gene>
<dbReference type="GO" id="GO:0005509">
    <property type="term" value="F:calcium ion binding"/>
    <property type="evidence" value="ECO:0007669"/>
    <property type="project" value="InterPro"/>
</dbReference>
<feature type="region of interest" description="Disordered" evidence="3">
    <location>
        <begin position="1"/>
        <end position="42"/>
    </location>
</feature>
<protein>
    <recommendedName>
        <fullName evidence="4">EF-hand domain-containing protein</fullName>
    </recommendedName>
</protein>
<dbReference type="InterPro" id="IPR018247">
    <property type="entry name" value="EF_Hand_1_Ca_BS"/>
</dbReference>
<dbReference type="SUPFAM" id="SSF47473">
    <property type="entry name" value="EF-hand"/>
    <property type="match status" value="1"/>
</dbReference>
<feature type="compositionally biased region" description="Acidic residues" evidence="3">
    <location>
        <begin position="492"/>
        <end position="517"/>
    </location>
</feature>
<sequence length="1304" mass="149447">MSGNMNVSSEGISNGLSNRTSMPKTPPNSGTEGLTPMPDYMKPVCKSASHRYRKLHEDLMMSKLLDRRKVKKQHNQEMRDQVRKQARKIPIEILTKSWLTEDASTVETRAFLVDKIFPTVILGMEKLLLEAEKKELANSNEVDSTFNPVNFLAQYLMRNNPKYSNFSEASPYVRGLRQVGEELREQLFDIEENKLARIKAEARKKKEEREKVERLRIMEVDRRYSALVEQFKDWHIGRLHEAKVDLALLQNTIRSFAEIAEQYPEDLQKSIQEALTIEATDDTGKKLKLKGYVQYMEQFTEKMPSEIFDAFTLHMSRCARTYRSQSQRDQRKLPTYGILQVGLIDRHRVLNLFEMFFDKALNYIKSTLRDPRKWPVIEVHEMVDSALDSDEEGDAPTGQAPCLIDNNVEMSETPVLVSDGQQTAEEVEKIEEVEGQGTTEEEITREEKGDEPEKKTDEENSTEGTAEVETKPQEEEEAKPNTHESSHQEEKVVEEEKEEKEEKKEEEEAEEAASNDDVELHDKGIGGDAPGNDEDPEFRLSLLSEGNVSGGAAPMTQQSKVSFAEGTNFQKEQTLLTAQGTRSHSQASAFDENTLNLWQFMSLIETFLGDIVDLDAFTQLVRFIREGYMETEEERMERLMKARQEAMTAKRKALLNSLFEMWDNDGSGYLEMEEIESIMKKYKEGMDKTVITEAKKGMKKKSRYHDNRLTKREFRDFVYAVVDLMPGGREESFEYFIEYMLQSVERSYAERVRGEARKKWLQQIITSAETSGGRMEPIYKSVFQALYKDAEAHGGAKVISANISLMERNLGSAARGSTCLRYVATTSDDAEFMLNKVLYSDMKGVSFAAVESGKPLHVPRVMNHGNIHFWNPEREVEEKDGSFIVIPLKDRRKRVFGLLGVDTLRDPHGRAIFITHEIQFFQGVAKGFSIAYHHVDIRQKTMRISESAVSWIQRRCMHVHEISVYLMEPHHKAQDYVLRKMIVTDHKANAVIIPVPPRLERKDNLFRDYLFKCVDNSESVTADAYGERHLAFPLRDEQGRAIVVIDVSIGGELKALPKAETKEIMKMLKLLQQAYDEITKESHEGEKSEPVLEGEKKDEENRTEILFDRLMLMELRENVSRLDVKSYAELKSYKEPPKVIHFILKGVLTIFWPEKAIAGELDDWNKCKNYVNPTLSQKIMDFDPTANDDGSVPLDLIHEYFEDVPHGQVSKFGSIPAQHLYNWAFVCVSMIEHSRKMKESGPKEPEEETAPNAQAKEAENKPATEEQPQKETAEATQAAQENAPRTRPPSESVNEEQLKVSGDT</sequence>
<dbReference type="Gene3D" id="1.10.238.10">
    <property type="entry name" value="EF-hand"/>
    <property type="match status" value="1"/>
</dbReference>
<dbReference type="PANTHER" id="PTHR46788">
    <property type="entry name" value="EF-HAND CALCIUM-BINDING DOMAIN-CONTAINING PROTEIN 5"/>
    <property type="match status" value="1"/>
</dbReference>
<evidence type="ECO:0000313" key="6">
    <source>
        <dbReference type="EnsemblMetazoa" id="CapteP219639"/>
    </source>
</evidence>
<dbReference type="OrthoDB" id="199400at2759"/>
<evidence type="ECO:0000256" key="2">
    <source>
        <dbReference type="SAM" id="Coils"/>
    </source>
</evidence>
<name>R7V601_CAPTE</name>
<dbReference type="InterPro" id="IPR011992">
    <property type="entry name" value="EF-hand-dom_pair"/>
</dbReference>
<reference evidence="7" key="1">
    <citation type="submission" date="2012-12" db="EMBL/GenBank/DDBJ databases">
        <authorList>
            <person name="Hellsten U."/>
            <person name="Grimwood J."/>
            <person name="Chapman J.A."/>
            <person name="Shapiro H."/>
            <person name="Aerts A."/>
            <person name="Otillar R.P."/>
            <person name="Terry A.Y."/>
            <person name="Boore J.L."/>
            <person name="Simakov O."/>
            <person name="Marletaz F."/>
            <person name="Cho S.-J."/>
            <person name="Edsinger-Gonzales E."/>
            <person name="Havlak P."/>
            <person name="Kuo D.-H."/>
            <person name="Larsson T."/>
            <person name="Lv J."/>
            <person name="Arendt D."/>
            <person name="Savage R."/>
            <person name="Osoegawa K."/>
            <person name="de Jong P."/>
            <person name="Lindberg D.R."/>
            <person name="Seaver E.C."/>
            <person name="Weisblat D.A."/>
            <person name="Putnam N.H."/>
            <person name="Grigoriev I.V."/>
            <person name="Rokhsar D.S."/>
        </authorList>
    </citation>
    <scope>NUCLEOTIDE SEQUENCE</scope>
    <source>
        <strain evidence="7">I ESC-2004</strain>
    </source>
</reference>
<evidence type="ECO:0000313" key="5">
    <source>
        <dbReference type="EMBL" id="ELU13912.1"/>
    </source>
</evidence>
<dbReference type="CDD" id="cd22968">
    <property type="entry name" value="DD_EFCAB5"/>
    <property type="match status" value="1"/>
</dbReference>
<evidence type="ECO:0000256" key="3">
    <source>
        <dbReference type="SAM" id="MobiDB-lite"/>
    </source>
</evidence>
<dbReference type="Gene3D" id="1.20.920.20">
    <property type="match status" value="1"/>
</dbReference>
<feature type="region of interest" description="Disordered" evidence="3">
    <location>
        <begin position="1237"/>
        <end position="1304"/>
    </location>
</feature>
<feature type="compositionally biased region" description="Basic and acidic residues" evidence="3">
    <location>
        <begin position="445"/>
        <end position="458"/>
    </location>
</feature>
<feature type="compositionally biased region" description="Acidic residues" evidence="3">
    <location>
        <begin position="433"/>
        <end position="444"/>
    </location>
</feature>
<dbReference type="HOGENOM" id="CLU_006376_0_0_1"/>
<dbReference type="SUPFAM" id="SSF55781">
    <property type="entry name" value="GAF domain-like"/>
    <property type="match status" value="1"/>
</dbReference>
<dbReference type="Proteomes" id="UP000014760">
    <property type="component" value="Unassembled WGS sequence"/>
</dbReference>
<keyword evidence="2" id="KW-0175">Coiled coil</keyword>
<feature type="compositionally biased region" description="Basic and acidic residues" evidence="3">
    <location>
        <begin position="1256"/>
        <end position="1273"/>
    </location>
</feature>
<dbReference type="InterPro" id="IPR002048">
    <property type="entry name" value="EF_hand_dom"/>
</dbReference>
<feature type="compositionally biased region" description="Polar residues" evidence="3">
    <location>
        <begin position="1"/>
        <end position="32"/>
    </location>
</feature>
<evidence type="ECO:0000259" key="4">
    <source>
        <dbReference type="PROSITE" id="PS50222"/>
    </source>
</evidence>
<evidence type="ECO:0000313" key="7">
    <source>
        <dbReference type="Proteomes" id="UP000014760"/>
    </source>
</evidence>
<dbReference type="STRING" id="283909.R7V601"/>
<keyword evidence="7" id="KW-1185">Reference proteome</keyword>
<evidence type="ECO:0000256" key="1">
    <source>
        <dbReference type="ARBA" id="ARBA00022837"/>
    </source>
</evidence>
<reference evidence="5 7" key="2">
    <citation type="journal article" date="2013" name="Nature">
        <title>Insights into bilaterian evolution from three spiralian genomes.</title>
        <authorList>
            <person name="Simakov O."/>
            <person name="Marletaz F."/>
            <person name="Cho S.J."/>
            <person name="Edsinger-Gonzales E."/>
            <person name="Havlak P."/>
            <person name="Hellsten U."/>
            <person name="Kuo D.H."/>
            <person name="Larsson T."/>
            <person name="Lv J."/>
            <person name="Arendt D."/>
            <person name="Savage R."/>
            <person name="Osoegawa K."/>
            <person name="de Jong P."/>
            <person name="Grimwood J."/>
            <person name="Chapman J.A."/>
            <person name="Shapiro H."/>
            <person name="Aerts A."/>
            <person name="Otillar R.P."/>
            <person name="Terry A.Y."/>
            <person name="Boore J.L."/>
            <person name="Grigoriev I.V."/>
            <person name="Lindberg D.R."/>
            <person name="Seaver E.C."/>
            <person name="Weisblat D.A."/>
            <person name="Putnam N.H."/>
            <person name="Rokhsar D.S."/>
        </authorList>
    </citation>
    <scope>NUCLEOTIDE SEQUENCE</scope>
    <source>
        <strain evidence="5 7">I ESC-2004</strain>
    </source>
</reference>
<dbReference type="EnsemblMetazoa" id="CapteT219639">
    <property type="protein sequence ID" value="CapteP219639"/>
    <property type="gene ID" value="CapteG219639"/>
</dbReference>
<feature type="region of interest" description="Disordered" evidence="3">
    <location>
        <begin position="417"/>
        <end position="538"/>
    </location>
</feature>
<dbReference type="PROSITE" id="PS50222">
    <property type="entry name" value="EF_HAND_2"/>
    <property type="match status" value="1"/>
</dbReference>
<accession>R7V601</accession>
<keyword evidence="1" id="KW-0106">Calcium</keyword>
<reference evidence="6" key="3">
    <citation type="submission" date="2015-06" db="UniProtKB">
        <authorList>
            <consortium name="EnsemblMetazoa"/>
        </authorList>
    </citation>
    <scope>IDENTIFICATION</scope>
</reference>
<proteinExistence type="predicted"/>
<feature type="coiled-coil region" evidence="2">
    <location>
        <begin position="188"/>
        <end position="218"/>
    </location>
</feature>
<feature type="compositionally biased region" description="Basic and acidic residues" evidence="3">
    <location>
        <begin position="468"/>
        <end position="491"/>
    </location>
</feature>
<feature type="domain" description="EF-hand" evidence="4">
    <location>
        <begin position="650"/>
        <end position="685"/>
    </location>
</feature>
<dbReference type="PANTHER" id="PTHR46788:SF1">
    <property type="entry name" value="EF-HAND CALCIUM-BINDING DOMAIN-CONTAINING PROTEIN 5"/>
    <property type="match status" value="1"/>
</dbReference>
<dbReference type="EMBL" id="KB294935">
    <property type="protein sequence ID" value="ELU13912.1"/>
    <property type="molecule type" value="Genomic_DNA"/>
</dbReference>
<dbReference type="PROSITE" id="PS00018">
    <property type="entry name" value="EF_HAND_1"/>
    <property type="match status" value="1"/>
</dbReference>
<dbReference type="OMA" id="MVHMSKC"/>
<dbReference type="Gene3D" id="3.30.450.40">
    <property type="match status" value="1"/>
</dbReference>
<dbReference type="InterPro" id="IPR029016">
    <property type="entry name" value="GAF-like_dom_sf"/>
</dbReference>
<dbReference type="EMBL" id="AMQN01018813">
    <property type="status" value="NOT_ANNOTATED_CDS"/>
    <property type="molecule type" value="Genomic_DNA"/>
</dbReference>
<organism evidence="5">
    <name type="scientific">Capitella teleta</name>
    <name type="common">Polychaete worm</name>
    <dbReference type="NCBI Taxonomy" id="283909"/>
    <lineage>
        <taxon>Eukaryota</taxon>
        <taxon>Metazoa</taxon>
        <taxon>Spiralia</taxon>
        <taxon>Lophotrochozoa</taxon>
        <taxon>Annelida</taxon>
        <taxon>Polychaeta</taxon>
        <taxon>Sedentaria</taxon>
        <taxon>Scolecida</taxon>
        <taxon>Capitellidae</taxon>
        <taxon>Capitella</taxon>
    </lineage>
</organism>